<dbReference type="Pfam" id="PF05635">
    <property type="entry name" value="23S_rRNA_IVP"/>
    <property type="match status" value="1"/>
</dbReference>
<proteinExistence type="predicted"/>
<dbReference type="EMBL" id="JANUBB010000021">
    <property type="protein sequence ID" value="MCS3953297.1"/>
    <property type="molecule type" value="Genomic_DNA"/>
</dbReference>
<organism evidence="1 2">
    <name type="scientific">Salinibacter ruber</name>
    <dbReference type="NCBI Taxonomy" id="146919"/>
    <lineage>
        <taxon>Bacteria</taxon>
        <taxon>Pseudomonadati</taxon>
        <taxon>Rhodothermota</taxon>
        <taxon>Rhodothermia</taxon>
        <taxon>Rhodothermales</taxon>
        <taxon>Salinibacteraceae</taxon>
        <taxon>Salinibacter</taxon>
    </lineage>
</organism>
<dbReference type="InterPro" id="IPR036583">
    <property type="entry name" value="23S_rRNA_IVS_sf"/>
</dbReference>
<evidence type="ECO:0000313" key="2">
    <source>
        <dbReference type="Proteomes" id="UP001155010"/>
    </source>
</evidence>
<dbReference type="Gene3D" id="1.20.1440.60">
    <property type="entry name" value="23S rRNA-intervening sequence"/>
    <property type="match status" value="1"/>
</dbReference>
<sequence length="136" mass="15387">MAYKFEDLEVWQRSLDYADAVHEIADELPEYERYNLADQMTGAANSIALNVAEGSTGLSDTEQDRFLRIAVRSLLETVACLHLVKRREYLDDLDPLRAAYKESETLFAKLQAFRSSLDKSSGVEESPIEYTDGAPF</sequence>
<evidence type="ECO:0000313" key="1">
    <source>
        <dbReference type="EMBL" id="MCS3953297.1"/>
    </source>
</evidence>
<dbReference type="InterPro" id="IPR012657">
    <property type="entry name" value="23S_rRNA-intervening_sequence"/>
</dbReference>
<reference evidence="1" key="1">
    <citation type="submission" date="2022-08" db="EMBL/GenBank/DDBJ databases">
        <title>Genomic Encyclopedia of Type Strains, Phase V (KMG-V): Genome sequencing to study the core and pangenomes of soil and plant-associated prokaryotes.</title>
        <authorList>
            <person name="Whitman W."/>
        </authorList>
    </citation>
    <scope>NUCLEOTIDE SEQUENCE</scope>
    <source>
        <strain evidence="1">SP2017</strain>
    </source>
</reference>
<protein>
    <submittedName>
        <fullName evidence="1">Four helix bundle protein</fullName>
    </submittedName>
</protein>
<dbReference type="SUPFAM" id="SSF158446">
    <property type="entry name" value="IVS-encoded protein-like"/>
    <property type="match status" value="1"/>
</dbReference>
<dbReference type="Proteomes" id="UP001155010">
    <property type="component" value="Unassembled WGS sequence"/>
</dbReference>
<dbReference type="PANTHER" id="PTHR38471">
    <property type="entry name" value="FOUR HELIX BUNDLE PROTEIN"/>
    <property type="match status" value="1"/>
</dbReference>
<dbReference type="AlphaFoldDB" id="A0A9X2UB97"/>
<dbReference type="PANTHER" id="PTHR38471:SF2">
    <property type="entry name" value="FOUR HELIX BUNDLE PROTEIN"/>
    <property type="match status" value="1"/>
</dbReference>
<name>A0A9X2UB97_9BACT</name>
<dbReference type="RefSeq" id="WP_259082566.1">
    <property type="nucleotide sequence ID" value="NZ_JANUBB010000021.1"/>
</dbReference>
<accession>A0A9X2UB97</accession>
<dbReference type="NCBIfam" id="TIGR02436">
    <property type="entry name" value="four helix bundle protein"/>
    <property type="match status" value="1"/>
</dbReference>
<comment type="caution">
    <text evidence="1">The sequence shown here is derived from an EMBL/GenBank/DDBJ whole genome shotgun (WGS) entry which is preliminary data.</text>
</comment>
<gene>
    <name evidence="1" type="ORF">GGP83_003272</name>
</gene>